<keyword evidence="6" id="KW-1185">Reference proteome</keyword>
<evidence type="ECO:0000313" key="6">
    <source>
        <dbReference type="Proteomes" id="UP000535543"/>
    </source>
</evidence>
<dbReference type="GO" id="GO:0004497">
    <property type="term" value="F:monooxygenase activity"/>
    <property type="evidence" value="ECO:0007669"/>
    <property type="project" value="UniProtKB-KW"/>
</dbReference>
<keyword evidence="3 4" id="KW-0349">Heme</keyword>
<dbReference type="PRINTS" id="PR00463">
    <property type="entry name" value="EP450I"/>
</dbReference>
<dbReference type="InterPro" id="IPR001128">
    <property type="entry name" value="Cyt_P450"/>
</dbReference>
<evidence type="ECO:0000256" key="4">
    <source>
        <dbReference type="RuleBase" id="RU000461"/>
    </source>
</evidence>
<dbReference type="InterPro" id="IPR017972">
    <property type="entry name" value="Cyt_P450_CS"/>
</dbReference>
<dbReference type="AlphaFoldDB" id="A0A848KGS2"/>
<sequence length="453" mass="50629">MSARTVDVPPGPSLPRFVQGVAFIASRRKTMQYLRNRYGPTFTIDIPLFGRSVVVTEPALIKQVFMTSTDVASNLRPNLGRVLGDGSIFNLEGEAHRRQRKLLVPPFHGKRMHAYESVIEEEFLREAASWPGNKEFATLDSMMHITLNAILRAVFGAEGAEFEALRKLLPGWVKFASRLATVPIPRKDLGPWSPWGRFNGYRREFDAIVGSLIDKALADPHLAERDDVLAMLLQSRYDDGSAMSHRDVADELITLLAAGHETTATTLAWAIERLQRHPDLLARLVAEVDEGGSELRQATILEVQRTRPVIDLMGRHVISESMPLGDWTIPRGYTVIVGISIVHDDESVFPNADQFDPDRFVGHKPNNYEWVPFGGGTRRCPGAAFANMEMDVVLRTLLRDFDLTTTHAPGERFHSRGVAYAPKNGGRVRLRRRNTLSNNVVTPLRRAESLPSA</sequence>
<dbReference type="RefSeq" id="WP_169590380.1">
    <property type="nucleotide sequence ID" value="NZ_VCQU01000007.1"/>
</dbReference>
<evidence type="ECO:0000256" key="2">
    <source>
        <dbReference type="ARBA" id="ARBA00010617"/>
    </source>
</evidence>
<dbReference type="PANTHER" id="PTHR24305">
    <property type="entry name" value="CYTOCHROME P450"/>
    <property type="match status" value="1"/>
</dbReference>
<keyword evidence="3 4" id="KW-0408">Iron</keyword>
<dbReference type="Pfam" id="PF00067">
    <property type="entry name" value="p450"/>
    <property type="match status" value="1"/>
</dbReference>
<organism evidence="5 6">
    <name type="scientific">Antrihabitans stalactiti</name>
    <dbReference type="NCBI Taxonomy" id="2584121"/>
    <lineage>
        <taxon>Bacteria</taxon>
        <taxon>Bacillati</taxon>
        <taxon>Actinomycetota</taxon>
        <taxon>Actinomycetes</taxon>
        <taxon>Mycobacteriales</taxon>
        <taxon>Nocardiaceae</taxon>
        <taxon>Antrihabitans</taxon>
    </lineage>
</organism>
<dbReference type="InterPro" id="IPR002401">
    <property type="entry name" value="Cyt_P450_E_grp-I"/>
</dbReference>
<keyword evidence="4" id="KW-0503">Monooxygenase</keyword>
<dbReference type="PRINTS" id="PR00385">
    <property type="entry name" value="P450"/>
</dbReference>
<evidence type="ECO:0000256" key="3">
    <source>
        <dbReference type="PIRSR" id="PIRSR602401-1"/>
    </source>
</evidence>
<comment type="similarity">
    <text evidence="2 4">Belongs to the cytochrome P450 family.</text>
</comment>
<keyword evidence="4" id="KW-0560">Oxidoreductase</keyword>
<evidence type="ECO:0000256" key="1">
    <source>
        <dbReference type="ARBA" id="ARBA00001971"/>
    </source>
</evidence>
<reference evidence="5 6" key="2">
    <citation type="submission" date="2020-06" db="EMBL/GenBank/DDBJ databases">
        <title>Antribacter stalactiti gen. nov., sp. nov., a new member of the family Nacardiaceae isolated from a cave.</title>
        <authorList>
            <person name="Kim I.S."/>
        </authorList>
    </citation>
    <scope>NUCLEOTIDE SEQUENCE [LARGE SCALE GENOMIC DNA]</scope>
    <source>
        <strain evidence="5 6">YC2-7</strain>
    </source>
</reference>
<proteinExistence type="inferred from homology"/>
<gene>
    <name evidence="5" type="ORF">FGL95_20800</name>
</gene>
<dbReference type="InterPro" id="IPR036396">
    <property type="entry name" value="Cyt_P450_sf"/>
</dbReference>
<dbReference type="PANTHER" id="PTHR24305:SF166">
    <property type="entry name" value="CYTOCHROME P450 12A4, MITOCHONDRIAL-RELATED"/>
    <property type="match status" value="1"/>
</dbReference>
<dbReference type="SUPFAM" id="SSF48264">
    <property type="entry name" value="Cytochrome P450"/>
    <property type="match status" value="1"/>
</dbReference>
<dbReference type="InterPro" id="IPR050121">
    <property type="entry name" value="Cytochrome_P450_monoxygenase"/>
</dbReference>
<reference evidence="5 6" key="1">
    <citation type="submission" date="2019-05" db="EMBL/GenBank/DDBJ databases">
        <authorList>
            <person name="Lee S.D."/>
        </authorList>
    </citation>
    <scope>NUCLEOTIDE SEQUENCE [LARGE SCALE GENOMIC DNA]</scope>
    <source>
        <strain evidence="5 6">YC2-7</strain>
    </source>
</reference>
<comment type="caution">
    <text evidence="5">The sequence shown here is derived from an EMBL/GenBank/DDBJ whole genome shotgun (WGS) entry which is preliminary data.</text>
</comment>
<dbReference type="GO" id="GO:0016705">
    <property type="term" value="F:oxidoreductase activity, acting on paired donors, with incorporation or reduction of molecular oxygen"/>
    <property type="evidence" value="ECO:0007669"/>
    <property type="project" value="InterPro"/>
</dbReference>
<dbReference type="GO" id="GO:0005506">
    <property type="term" value="F:iron ion binding"/>
    <property type="evidence" value="ECO:0007669"/>
    <property type="project" value="InterPro"/>
</dbReference>
<dbReference type="PROSITE" id="PS00086">
    <property type="entry name" value="CYTOCHROME_P450"/>
    <property type="match status" value="1"/>
</dbReference>
<dbReference type="Proteomes" id="UP000535543">
    <property type="component" value="Unassembled WGS sequence"/>
</dbReference>
<dbReference type="CDD" id="cd11053">
    <property type="entry name" value="CYP110-like"/>
    <property type="match status" value="1"/>
</dbReference>
<evidence type="ECO:0000313" key="5">
    <source>
        <dbReference type="EMBL" id="NMN97479.1"/>
    </source>
</evidence>
<protein>
    <submittedName>
        <fullName evidence="5">Cytochrome P450</fullName>
    </submittedName>
</protein>
<comment type="cofactor">
    <cofactor evidence="1 3">
        <name>heme</name>
        <dbReference type="ChEBI" id="CHEBI:30413"/>
    </cofactor>
</comment>
<name>A0A848KGS2_9NOCA</name>
<dbReference type="GO" id="GO:0020037">
    <property type="term" value="F:heme binding"/>
    <property type="evidence" value="ECO:0007669"/>
    <property type="project" value="InterPro"/>
</dbReference>
<keyword evidence="3 4" id="KW-0479">Metal-binding</keyword>
<dbReference type="EMBL" id="VCQU01000007">
    <property type="protein sequence ID" value="NMN97479.1"/>
    <property type="molecule type" value="Genomic_DNA"/>
</dbReference>
<accession>A0A848KGS2</accession>
<dbReference type="Gene3D" id="1.10.630.10">
    <property type="entry name" value="Cytochrome P450"/>
    <property type="match status" value="1"/>
</dbReference>
<feature type="binding site" description="axial binding residue" evidence="3">
    <location>
        <position position="380"/>
    </location>
    <ligand>
        <name>heme</name>
        <dbReference type="ChEBI" id="CHEBI:30413"/>
    </ligand>
    <ligandPart>
        <name>Fe</name>
        <dbReference type="ChEBI" id="CHEBI:18248"/>
    </ligandPart>
</feature>